<keyword evidence="5" id="KW-1185">Reference proteome</keyword>
<evidence type="ECO:0000313" key="4">
    <source>
        <dbReference type="EMBL" id="MBM7644716.1"/>
    </source>
</evidence>
<dbReference type="InterPro" id="IPR016047">
    <property type="entry name" value="M23ase_b-sheet_dom"/>
</dbReference>
<dbReference type="Gene3D" id="2.70.70.10">
    <property type="entry name" value="Glucose Permease (Domain IIA)"/>
    <property type="match status" value="1"/>
</dbReference>
<dbReference type="PANTHER" id="PTHR21666:SF274">
    <property type="entry name" value="STAGE IV SPORULATION PROTEIN FA"/>
    <property type="match status" value="1"/>
</dbReference>
<keyword evidence="2" id="KW-0812">Transmembrane</keyword>
<feature type="compositionally biased region" description="Basic residues" evidence="1">
    <location>
        <begin position="9"/>
        <end position="25"/>
    </location>
</feature>
<accession>A0ABS2PXH1</accession>
<keyword evidence="2" id="KW-0472">Membrane</keyword>
<dbReference type="Pfam" id="PF01551">
    <property type="entry name" value="Peptidase_M23"/>
    <property type="match status" value="1"/>
</dbReference>
<dbReference type="SUPFAM" id="SSF51261">
    <property type="entry name" value="Duplicated hybrid motif"/>
    <property type="match status" value="1"/>
</dbReference>
<evidence type="ECO:0000256" key="1">
    <source>
        <dbReference type="SAM" id="MobiDB-lite"/>
    </source>
</evidence>
<dbReference type="CDD" id="cd12797">
    <property type="entry name" value="M23_peptidase"/>
    <property type="match status" value="1"/>
</dbReference>
<proteinExistence type="predicted"/>
<dbReference type="InterPro" id="IPR011055">
    <property type="entry name" value="Dup_hybrid_motif"/>
</dbReference>
<gene>
    <name evidence="4" type="ORF">JOD45_000923</name>
</gene>
<dbReference type="Proteomes" id="UP000808914">
    <property type="component" value="Unassembled WGS sequence"/>
</dbReference>
<dbReference type="InterPro" id="IPR050570">
    <property type="entry name" value="Cell_wall_metabolism_enzyme"/>
</dbReference>
<dbReference type="PANTHER" id="PTHR21666">
    <property type="entry name" value="PEPTIDASE-RELATED"/>
    <property type="match status" value="1"/>
</dbReference>
<reference evidence="4 5" key="1">
    <citation type="submission" date="2021-01" db="EMBL/GenBank/DDBJ databases">
        <title>Genomic Encyclopedia of Type Strains, Phase IV (KMG-IV): sequencing the most valuable type-strain genomes for metagenomic binning, comparative biology and taxonomic classification.</title>
        <authorList>
            <person name="Goeker M."/>
        </authorList>
    </citation>
    <scope>NUCLEOTIDE SEQUENCE [LARGE SCALE GENOMIC DNA]</scope>
    <source>
        <strain evidence="4 5">DSM 28236</strain>
    </source>
</reference>
<organism evidence="4 5">
    <name type="scientific">Scopulibacillus daqui</name>
    <dbReference type="NCBI Taxonomy" id="1469162"/>
    <lineage>
        <taxon>Bacteria</taxon>
        <taxon>Bacillati</taxon>
        <taxon>Bacillota</taxon>
        <taxon>Bacilli</taxon>
        <taxon>Bacillales</taxon>
        <taxon>Sporolactobacillaceae</taxon>
        <taxon>Scopulibacillus</taxon>
    </lineage>
</organism>
<feature type="domain" description="M23ase beta-sheet core" evidence="3">
    <location>
        <begin position="157"/>
        <end position="250"/>
    </location>
</feature>
<dbReference type="RefSeq" id="WP_205002675.1">
    <property type="nucleotide sequence ID" value="NZ_JAFBER010000004.1"/>
</dbReference>
<feature type="region of interest" description="Disordered" evidence="1">
    <location>
        <begin position="1"/>
        <end position="34"/>
    </location>
</feature>
<sequence length="257" mass="28961">MKRIDEIRKRHKDRKKSYERPKKHAAFQSNHKSPDHFSEYSGFQTDNGQNEWHPLFRIQTFIIKCLIAGCLVLGTGIVYKQSNGHLATIKDGVSKAMNDDFKFAEVSGWYEDTFGKPLALLPFMDQSKQHKDQSKSGKMAYAEPVSGQVTKKFSAASKGVLVKTSANSQVKAVKDGFVVFVGKKDKTGETVIIQHKDGSESWYGKLDNVNVKTYDFVKRGQKVGTVSKGDHNQKGTFYFALKEGNHFIDPIQVISFE</sequence>
<evidence type="ECO:0000313" key="5">
    <source>
        <dbReference type="Proteomes" id="UP000808914"/>
    </source>
</evidence>
<evidence type="ECO:0000256" key="2">
    <source>
        <dbReference type="SAM" id="Phobius"/>
    </source>
</evidence>
<feature type="transmembrane region" description="Helical" evidence="2">
    <location>
        <begin position="61"/>
        <end position="79"/>
    </location>
</feature>
<dbReference type="EMBL" id="JAFBER010000004">
    <property type="protein sequence ID" value="MBM7644716.1"/>
    <property type="molecule type" value="Genomic_DNA"/>
</dbReference>
<keyword evidence="2" id="KW-1133">Transmembrane helix</keyword>
<name>A0ABS2PXH1_9BACL</name>
<protein>
    <submittedName>
        <fullName evidence="4">Stage IV sporulation protein FA</fullName>
    </submittedName>
</protein>
<evidence type="ECO:0000259" key="3">
    <source>
        <dbReference type="Pfam" id="PF01551"/>
    </source>
</evidence>
<comment type="caution">
    <text evidence="4">The sequence shown here is derived from an EMBL/GenBank/DDBJ whole genome shotgun (WGS) entry which is preliminary data.</text>
</comment>